<comment type="similarity">
    <text evidence="3">Belongs to the aldehyde dehydrogenase family.</text>
</comment>
<organism evidence="5 6">
    <name type="scientific">Catellatospora chokoriensis</name>
    <dbReference type="NCBI Taxonomy" id="310353"/>
    <lineage>
        <taxon>Bacteria</taxon>
        <taxon>Bacillati</taxon>
        <taxon>Actinomycetota</taxon>
        <taxon>Actinomycetes</taxon>
        <taxon>Micromonosporales</taxon>
        <taxon>Micromonosporaceae</taxon>
        <taxon>Catellatospora</taxon>
    </lineage>
</organism>
<name>A0A8J3KA80_9ACTN</name>
<dbReference type="PANTHER" id="PTHR11699">
    <property type="entry name" value="ALDEHYDE DEHYDROGENASE-RELATED"/>
    <property type="match status" value="1"/>
</dbReference>
<dbReference type="EMBL" id="BONG01000066">
    <property type="protein sequence ID" value="GIF93525.1"/>
    <property type="molecule type" value="Genomic_DNA"/>
</dbReference>
<keyword evidence="6" id="KW-1185">Reference proteome</keyword>
<dbReference type="AlphaFoldDB" id="A0A8J3KA80"/>
<dbReference type="InterPro" id="IPR016160">
    <property type="entry name" value="Ald_DH_CS_CYS"/>
</dbReference>
<dbReference type="Gene3D" id="3.40.309.10">
    <property type="entry name" value="Aldehyde Dehydrogenase, Chain A, domain 2"/>
    <property type="match status" value="1"/>
</dbReference>
<dbReference type="GO" id="GO:0016620">
    <property type="term" value="F:oxidoreductase activity, acting on the aldehyde or oxo group of donors, NAD or NADP as acceptor"/>
    <property type="evidence" value="ECO:0007669"/>
    <property type="project" value="InterPro"/>
</dbReference>
<dbReference type="InterPro" id="IPR029510">
    <property type="entry name" value="Ald_DH_CS_GLU"/>
</dbReference>
<evidence type="ECO:0000313" key="5">
    <source>
        <dbReference type="EMBL" id="GIF93525.1"/>
    </source>
</evidence>
<evidence type="ECO:0000256" key="2">
    <source>
        <dbReference type="PROSITE-ProRule" id="PRU10007"/>
    </source>
</evidence>
<sequence>MSGRIARYNPARVYELVGTVPVADPTRVDAVVRAADAAQRGWARTDVADRVAALRAAADAVEPDLPVLAELLARESGKVLADCRGELGFALTFLRWVADRAPRVLADTALDDAAGRLLLRRRPYGVVAAITPWNAPIILSLLKIAPALAAGNTVVVKPSPLAPLAVDRTVRLLASALPAAVLQVLHGDAEAGAALVGHPLVGKVAFTGGAATARVVAAAAAAQTTPTTLELGGNDPVLLLADADLSPEPMRRLVMASFATSGQVCMAAKRLYVPAARHDEFVAAYRQAADEVLCLGDPLAAGVSMGPVVTAEAAARITGLVEDAVARGGRALPVGRADPGTDLRAGHFVAPTLVTGVPEDAAVVAEEQFGPTVPLLSYRDEDDLVARANAGELGLGASVWSADEERAFAVARRLEAGFVFVNTHNRTGMSLRAPFGGVKRSGYGREYGDEGIAEYAQTCVVHAPAAFRAGGAGAAANAYPSA</sequence>
<feature type="active site" evidence="2">
    <location>
        <position position="230"/>
    </location>
</feature>
<keyword evidence="1 3" id="KW-0560">Oxidoreductase</keyword>
<dbReference type="Proteomes" id="UP000619293">
    <property type="component" value="Unassembled WGS sequence"/>
</dbReference>
<proteinExistence type="inferred from homology"/>
<comment type="caution">
    <text evidence="5">The sequence shown here is derived from an EMBL/GenBank/DDBJ whole genome shotgun (WGS) entry which is preliminary data.</text>
</comment>
<dbReference type="InterPro" id="IPR015590">
    <property type="entry name" value="Aldehyde_DH_dom"/>
</dbReference>
<dbReference type="InterPro" id="IPR016162">
    <property type="entry name" value="Ald_DH_N"/>
</dbReference>
<dbReference type="PROSITE" id="PS00070">
    <property type="entry name" value="ALDEHYDE_DEHYDR_CYS"/>
    <property type="match status" value="1"/>
</dbReference>
<feature type="domain" description="Aldehyde dehydrogenase" evidence="4">
    <location>
        <begin position="4"/>
        <end position="458"/>
    </location>
</feature>
<dbReference type="InterPro" id="IPR016161">
    <property type="entry name" value="Ald_DH/histidinol_DH"/>
</dbReference>
<dbReference type="Gene3D" id="3.40.605.10">
    <property type="entry name" value="Aldehyde Dehydrogenase, Chain A, domain 1"/>
    <property type="match status" value="1"/>
</dbReference>
<evidence type="ECO:0000259" key="4">
    <source>
        <dbReference type="Pfam" id="PF00171"/>
    </source>
</evidence>
<accession>A0A8J3KA80</accession>
<evidence type="ECO:0000313" key="6">
    <source>
        <dbReference type="Proteomes" id="UP000619293"/>
    </source>
</evidence>
<gene>
    <name evidence="5" type="ORF">Cch02nite_69690</name>
</gene>
<dbReference type="InterPro" id="IPR016163">
    <property type="entry name" value="Ald_DH_C"/>
</dbReference>
<protein>
    <submittedName>
        <fullName evidence="5">Aldehyde dehydrogenase</fullName>
    </submittedName>
</protein>
<dbReference type="SUPFAM" id="SSF53720">
    <property type="entry name" value="ALDH-like"/>
    <property type="match status" value="1"/>
</dbReference>
<evidence type="ECO:0000256" key="3">
    <source>
        <dbReference type="RuleBase" id="RU003345"/>
    </source>
</evidence>
<reference evidence="5 6" key="1">
    <citation type="submission" date="2021-01" db="EMBL/GenBank/DDBJ databases">
        <title>Whole genome shotgun sequence of Catellatospora chokoriensis NBRC 107358.</title>
        <authorList>
            <person name="Komaki H."/>
            <person name="Tamura T."/>
        </authorList>
    </citation>
    <scope>NUCLEOTIDE SEQUENCE [LARGE SCALE GENOMIC DNA]</scope>
    <source>
        <strain evidence="5 6">NBRC 107358</strain>
    </source>
</reference>
<dbReference type="PROSITE" id="PS00687">
    <property type="entry name" value="ALDEHYDE_DEHYDR_GLU"/>
    <property type="match status" value="1"/>
</dbReference>
<dbReference type="RefSeq" id="WP_191841637.1">
    <property type="nucleotide sequence ID" value="NZ_BAAALB010000012.1"/>
</dbReference>
<dbReference type="Pfam" id="PF00171">
    <property type="entry name" value="Aldedh"/>
    <property type="match status" value="1"/>
</dbReference>
<evidence type="ECO:0000256" key="1">
    <source>
        <dbReference type="ARBA" id="ARBA00023002"/>
    </source>
</evidence>